<feature type="domain" description="Gfo/Idh/MocA-like oxidoreductase N-terminal" evidence="3">
    <location>
        <begin position="8"/>
        <end position="125"/>
    </location>
</feature>
<dbReference type="InterPro" id="IPR055170">
    <property type="entry name" value="GFO_IDH_MocA-like_dom"/>
</dbReference>
<dbReference type="Gene3D" id="3.30.360.10">
    <property type="entry name" value="Dihydrodipicolinate Reductase, domain 2"/>
    <property type="match status" value="1"/>
</dbReference>
<sequence length="328" mass="35334">MSDHESFSWGIAATGEIAERVGAVIAREPGMRVAAVGSRDLTRAQGLSAKLGAAHAYGSYEELVASPVVQAIYVATPQAQHRAVAEAAIAAGKAVLCEKPLTASLPETESLIARARDAKVFLMEGMWMRFNPLIREVATLLRRGELGQIRTVEATFGFPLPYDPAHRLWDPARGGGALLDLGIYPVALAHLLLGSPDSTTVTGTLSENKLDAHAELRMRWANGAEADLRTSLTEWLPTRGRVVCSEGEVVIAPPFHAATRVTIRTNDGRKREHLIDNPDVAFAAQAREVRESVLAGQTESRVMPLDDTLDVMRILEEARATLGACAFA</sequence>
<feature type="domain" description="GFO/IDH/MocA-like oxidoreductase" evidence="4">
    <location>
        <begin position="134"/>
        <end position="249"/>
    </location>
</feature>
<keyword evidence="2" id="KW-0560">Oxidoreductase</keyword>
<dbReference type="InterPro" id="IPR050984">
    <property type="entry name" value="Gfo/Idh/MocA_domain"/>
</dbReference>
<dbReference type="Pfam" id="PF01408">
    <property type="entry name" value="GFO_IDH_MocA"/>
    <property type="match status" value="1"/>
</dbReference>
<dbReference type="InterPro" id="IPR036291">
    <property type="entry name" value="NAD(P)-bd_dom_sf"/>
</dbReference>
<evidence type="ECO:0000313" key="6">
    <source>
        <dbReference type="Proteomes" id="UP001165378"/>
    </source>
</evidence>
<evidence type="ECO:0000259" key="4">
    <source>
        <dbReference type="Pfam" id="PF22725"/>
    </source>
</evidence>
<reference evidence="5" key="1">
    <citation type="submission" date="2022-01" db="EMBL/GenBank/DDBJ databases">
        <title>Genome-Based Taxonomic Classification of the Phylum Actinobacteria.</title>
        <authorList>
            <person name="Gao Y."/>
        </authorList>
    </citation>
    <scope>NUCLEOTIDE SEQUENCE</scope>
    <source>
        <strain evidence="5">KLBMP 8922</strain>
    </source>
</reference>
<dbReference type="GO" id="GO:0000166">
    <property type="term" value="F:nucleotide binding"/>
    <property type="evidence" value="ECO:0007669"/>
    <property type="project" value="InterPro"/>
</dbReference>
<dbReference type="Pfam" id="PF22725">
    <property type="entry name" value="GFO_IDH_MocA_C3"/>
    <property type="match status" value="1"/>
</dbReference>
<gene>
    <name evidence="5" type="ORF">LZ495_28415</name>
</gene>
<comment type="caution">
    <text evidence="5">The sequence shown here is derived from an EMBL/GenBank/DDBJ whole genome shotgun (WGS) entry which is preliminary data.</text>
</comment>
<dbReference type="GO" id="GO:0016491">
    <property type="term" value="F:oxidoreductase activity"/>
    <property type="evidence" value="ECO:0007669"/>
    <property type="project" value="UniProtKB-KW"/>
</dbReference>
<dbReference type="InterPro" id="IPR000683">
    <property type="entry name" value="Gfo/Idh/MocA-like_OxRdtase_N"/>
</dbReference>
<organism evidence="5 6">
    <name type="scientific">Yinghuangia soli</name>
    <dbReference type="NCBI Taxonomy" id="2908204"/>
    <lineage>
        <taxon>Bacteria</taxon>
        <taxon>Bacillati</taxon>
        <taxon>Actinomycetota</taxon>
        <taxon>Actinomycetes</taxon>
        <taxon>Kitasatosporales</taxon>
        <taxon>Streptomycetaceae</taxon>
        <taxon>Yinghuangia</taxon>
    </lineage>
</organism>
<dbReference type="PANTHER" id="PTHR22604">
    <property type="entry name" value="OXIDOREDUCTASES"/>
    <property type="match status" value="1"/>
</dbReference>
<accession>A0AA41Q6J9</accession>
<proteinExistence type="inferred from homology"/>
<name>A0AA41Q6J9_9ACTN</name>
<keyword evidence="6" id="KW-1185">Reference proteome</keyword>
<evidence type="ECO:0000256" key="1">
    <source>
        <dbReference type="ARBA" id="ARBA00010928"/>
    </source>
</evidence>
<dbReference type="SUPFAM" id="SSF51735">
    <property type="entry name" value="NAD(P)-binding Rossmann-fold domains"/>
    <property type="match status" value="1"/>
</dbReference>
<evidence type="ECO:0000259" key="3">
    <source>
        <dbReference type="Pfam" id="PF01408"/>
    </source>
</evidence>
<dbReference type="EMBL" id="JAKFHA010000021">
    <property type="protein sequence ID" value="MCF2531117.1"/>
    <property type="molecule type" value="Genomic_DNA"/>
</dbReference>
<dbReference type="SUPFAM" id="SSF55347">
    <property type="entry name" value="Glyceraldehyde-3-phosphate dehydrogenase-like, C-terminal domain"/>
    <property type="match status" value="1"/>
</dbReference>
<dbReference type="RefSeq" id="WP_235055786.1">
    <property type="nucleotide sequence ID" value="NZ_JAKFHA010000021.1"/>
</dbReference>
<dbReference type="AlphaFoldDB" id="A0AA41Q6J9"/>
<evidence type="ECO:0000256" key="2">
    <source>
        <dbReference type="ARBA" id="ARBA00023002"/>
    </source>
</evidence>
<comment type="similarity">
    <text evidence="1">Belongs to the Gfo/Idh/MocA family.</text>
</comment>
<dbReference type="Proteomes" id="UP001165378">
    <property type="component" value="Unassembled WGS sequence"/>
</dbReference>
<protein>
    <submittedName>
        <fullName evidence="5">Gfo/Idh/MocA family oxidoreductase</fullName>
    </submittedName>
</protein>
<evidence type="ECO:0000313" key="5">
    <source>
        <dbReference type="EMBL" id="MCF2531117.1"/>
    </source>
</evidence>
<dbReference type="PANTHER" id="PTHR22604:SF105">
    <property type="entry name" value="TRANS-1,2-DIHYDROBENZENE-1,2-DIOL DEHYDROGENASE"/>
    <property type="match status" value="1"/>
</dbReference>
<dbReference type="Gene3D" id="3.40.50.720">
    <property type="entry name" value="NAD(P)-binding Rossmann-like Domain"/>
    <property type="match status" value="1"/>
</dbReference>